<feature type="domain" description="EGF-like calcium-binding" evidence="3">
    <location>
        <begin position="144"/>
        <end position="189"/>
    </location>
</feature>
<evidence type="ECO:0000256" key="2">
    <source>
        <dbReference type="ARBA" id="ARBA00023157"/>
    </source>
</evidence>
<proteinExistence type="predicted"/>
<evidence type="ECO:0008006" key="8">
    <source>
        <dbReference type="Google" id="ProtNLM"/>
    </source>
</evidence>
<dbReference type="Pfam" id="PF07645">
    <property type="entry name" value="EGF_CA"/>
    <property type="match status" value="1"/>
</dbReference>
<evidence type="ECO:0000259" key="3">
    <source>
        <dbReference type="SMART" id="SM00179"/>
    </source>
</evidence>
<keyword evidence="1" id="KW-0245">EGF-like domain</keyword>
<dbReference type="GO" id="GO:0005509">
    <property type="term" value="F:calcium ion binding"/>
    <property type="evidence" value="ECO:0007669"/>
    <property type="project" value="InterPro"/>
</dbReference>
<evidence type="ECO:0000313" key="5">
    <source>
        <dbReference type="EMBL" id="ELU08787.1"/>
    </source>
</evidence>
<organism evidence="5">
    <name type="scientific">Capitella teleta</name>
    <name type="common">Polychaete worm</name>
    <dbReference type="NCBI Taxonomy" id="283909"/>
    <lineage>
        <taxon>Eukaryota</taxon>
        <taxon>Metazoa</taxon>
        <taxon>Spiralia</taxon>
        <taxon>Lophotrochozoa</taxon>
        <taxon>Annelida</taxon>
        <taxon>Polychaeta</taxon>
        <taxon>Sedentaria</taxon>
        <taxon>Scolecida</taxon>
        <taxon>Capitellidae</taxon>
        <taxon>Capitella</taxon>
    </lineage>
</organism>
<evidence type="ECO:0000256" key="1">
    <source>
        <dbReference type="ARBA" id="ARBA00022536"/>
    </source>
</evidence>
<dbReference type="InterPro" id="IPR049883">
    <property type="entry name" value="NOTCH1_EGF-like"/>
</dbReference>
<dbReference type="InterPro" id="IPR000742">
    <property type="entry name" value="EGF"/>
</dbReference>
<dbReference type="InterPro" id="IPR001881">
    <property type="entry name" value="EGF-like_Ca-bd_dom"/>
</dbReference>
<dbReference type="OrthoDB" id="2019572at2759"/>
<dbReference type="CDD" id="cd00054">
    <property type="entry name" value="EGF_CA"/>
    <property type="match status" value="1"/>
</dbReference>
<dbReference type="AlphaFoldDB" id="R7UXX2"/>
<gene>
    <name evidence="5" type="ORF">CAPTEDRAFT_206074</name>
</gene>
<accession>R7UXX2</accession>
<dbReference type="EMBL" id="KB298762">
    <property type="protein sequence ID" value="ELU08787.1"/>
    <property type="molecule type" value="Genomic_DNA"/>
</dbReference>
<dbReference type="EnsemblMetazoa" id="CapteT206074">
    <property type="protein sequence ID" value="CapteP206074"/>
    <property type="gene ID" value="CapteG206074"/>
</dbReference>
<feature type="domain" description="EGF-like" evidence="4">
    <location>
        <begin position="105"/>
        <end position="143"/>
    </location>
</feature>
<evidence type="ECO:0000313" key="6">
    <source>
        <dbReference type="EnsemblMetazoa" id="CapteP206074"/>
    </source>
</evidence>
<dbReference type="SMART" id="SM00179">
    <property type="entry name" value="EGF_CA"/>
    <property type="match status" value="1"/>
</dbReference>
<evidence type="ECO:0000259" key="4">
    <source>
        <dbReference type="SMART" id="SM00181"/>
    </source>
</evidence>
<name>R7UXX2_CAPTE</name>
<dbReference type="STRING" id="283909.R7UXX2"/>
<dbReference type="EMBL" id="AMQN01021526">
    <property type="status" value="NOT_ANNOTATED_CDS"/>
    <property type="molecule type" value="Genomic_DNA"/>
</dbReference>
<dbReference type="SMART" id="SM00181">
    <property type="entry name" value="EGF"/>
    <property type="match status" value="2"/>
</dbReference>
<evidence type="ECO:0000313" key="7">
    <source>
        <dbReference type="Proteomes" id="UP000014760"/>
    </source>
</evidence>
<keyword evidence="2" id="KW-1015">Disulfide bond</keyword>
<dbReference type="Proteomes" id="UP000014760">
    <property type="component" value="Unassembled WGS sequence"/>
</dbReference>
<dbReference type="Gene3D" id="2.10.25.10">
    <property type="entry name" value="Laminin"/>
    <property type="match status" value="2"/>
</dbReference>
<feature type="domain" description="EGF-like" evidence="4">
    <location>
        <begin position="147"/>
        <end position="189"/>
    </location>
</feature>
<dbReference type="SUPFAM" id="SSF57196">
    <property type="entry name" value="EGF/Laminin"/>
    <property type="match status" value="2"/>
</dbReference>
<dbReference type="EMBL" id="AMQN01021525">
    <property type="status" value="NOT_ANNOTATED_CDS"/>
    <property type="molecule type" value="Genomic_DNA"/>
</dbReference>
<dbReference type="HOGENOM" id="CLU_889185_0_0_1"/>
<reference evidence="5 7" key="2">
    <citation type="journal article" date="2013" name="Nature">
        <title>Insights into bilaterian evolution from three spiralian genomes.</title>
        <authorList>
            <person name="Simakov O."/>
            <person name="Marletaz F."/>
            <person name="Cho S.J."/>
            <person name="Edsinger-Gonzales E."/>
            <person name="Havlak P."/>
            <person name="Hellsten U."/>
            <person name="Kuo D.H."/>
            <person name="Larsson T."/>
            <person name="Lv J."/>
            <person name="Arendt D."/>
            <person name="Savage R."/>
            <person name="Osoegawa K."/>
            <person name="de Jong P."/>
            <person name="Grimwood J."/>
            <person name="Chapman J.A."/>
            <person name="Shapiro H."/>
            <person name="Aerts A."/>
            <person name="Otillar R.P."/>
            <person name="Terry A.Y."/>
            <person name="Boore J.L."/>
            <person name="Grigoriev I.V."/>
            <person name="Lindberg D.R."/>
            <person name="Seaver E.C."/>
            <person name="Weisblat D.A."/>
            <person name="Putnam N.H."/>
            <person name="Rokhsar D.S."/>
        </authorList>
    </citation>
    <scope>NUCLEOTIDE SEQUENCE</scope>
    <source>
        <strain evidence="5 7">I ESC-2004</strain>
    </source>
</reference>
<reference evidence="7" key="1">
    <citation type="submission" date="2012-12" db="EMBL/GenBank/DDBJ databases">
        <authorList>
            <person name="Hellsten U."/>
            <person name="Grimwood J."/>
            <person name="Chapman J.A."/>
            <person name="Shapiro H."/>
            <person name="Aerts A."/>
            <person name="Otillar R.P."/>
            <person name="Terry A.Y."/>
            <person name="Boore J.L."/>
            <person name="Simakov O."/>
            <person name="Marletaz F."/>
            <person name="Cho S.-J."/>
            <person name="Edsinger-Gonzales E."/>
            <person name="Havlak P."/>
            <person name="Kuo D.-H."/>
            <person name="Larsson T."/>
            <person name="Lv J."/>
            <person name="Arendt D."/>
            <person name="Savage R."/>
            <person name="Osoegawa K."/>
            <person name="de Jong P."/>
            <person name="Lindberg D.R."/>
            <person name="Seaver E.C."/>
            <person name="Weisblat D.A."/>
            <person name="Putnam N.H."/>
            <person name="Grigoriev I.V."/>
            <person name="Rokhsar D.S."/>
        </authorList>
    </citation>
    <scope>NUCLEOTIDE SEQUENCE</scope>
    <source>
        <strain evidence="7">I ESC-2004</strain>
    </source>
</reference>
<keyword evidence="7" id="KW-1185">Reference proteome</keyword>
<sequence>MAITAVTECHCGNNYDYDRHGLTPDDCTRECINYADETCGGNWRTQTYSVCPTGKYKGAGDPVINDEPNCENQCHCTEQPCLYIEGTCTDGCAIGWRADTCNERDCNVENGGCQHQCTEDERDEWCSCDDGFEIPDEDWRNCIDINECEGERGEDYDEDCHTCVNTIGSYTCECYDGYELDSAINQTCIVCNDVDVEIQLLCRNVRFLRSLERSNNRVVRCCFQLVQNGSRSTVSRSFSKLCDVTQKSRHHIVESVCHPTALFKIGNDYEEMAGLVRDLLALRAGLELDQNLSAHDIELLRDINFSIRELCTH</sequence>
<protein>
    <recommendedName>
        <fullName evidence="8">EGF-like domain-containing protein</fullName>
    </recommendedName>
</protein>
<reference evidence="6" key="3">
    <citation type="submission" date="2015-06" db="UniProtKB">
        <authorList>
            <consortium name="EnsemblMetazoa"/>
        </authorList>
    </citation>
    <scope>IDENTIFICATION</scope>
</reference>